<name>A0A9W7F060_9STRA</name>
<dbReference type="SUPFAM" id="SSF48403">
    <property type="entry name" value="Ankyrin repeat"/>
    <property type="match status" value="1"/>
</dbReference>
<keyword evidence="5" id="KW-1185">Reference proteome</keyword>
<dbReference type="EMBL" id="BRXX01000189">
    <property type="protein sequence ID" value="GMH96782.1"/>
    <property type="molecule type" value="Genomic_DNA"/>
</dbReference>
<sequence>MPAVQKRLSRSSLLAQKHGSSSSANSSSSQQQKSIRSRFMSFIHWLETLSLIEFLVLCFLMSLFSSTIFTIMIHPSGSKTALSDFPVYSAGKTSMEFVDRYCGGCVSFVLEPIVGAPVFSPKDDDGKAEKTEKTKEKKDEVKRKKTKQDDHREVSTKTEENLNSQIPEFAPSRLPNVFPIPAPHPNPHVSDSVVSDPSLELSMRLASVKSVEDLGEYFQGNQYEFNVQHSAEQLYNWNTWGRDATLEDYILPSIPPVQGDHKLPTLSSIESPRPKTTASSRGILPPEHHYHQFNSWNEEDERRDYDQERLNAIGYVSVCVTCKRVDSDYQFDTNVDKRFTGISKPTKKNKKVSADTRSRLWWNGEETLHNLPATAVLPQIPNEAASDDLSSFTPAVKPISMMAIKSLHVYSDDSPFVATPNDWHGLYRRKGDSSDVDFTSLPDLSGEFESEIDPSDLPYAYISSPARGSVVGDATVRVGSENFFPSTTTGRLHLILDESQYIPILTPSAEVRFTNLSPGLHNFTLQLFLRSDSTAPFFSSVPLIFQYKPSQKEGVFPAPPISFSDLLPSRSAASPPVVPELTLLSADSPCNRCRVNYLFDFLCEGVHCGVWWKDVKDRLRIDTYLNSTLFSSSKPAVGVFGSVDLEMTGGDWDVSLIVSFKQEDSTIVPIAGASTMIRHINLTQSLRLGDLGAKVSGEGIDSLRGIQRSLSRETRHGFITRGMHIFSPEGGGVLEERFTKGGSSIHVLYDIPFLNFQFHFQNFASYAVASTPPLKVQLILTIPENSTCPTDQAATAVENVGKKGKSKKTKGPPNGIKMDACGGYYGELALPLTSPMARVSLRNLGNGVHYLRFRLLNANDAPVLVSPAVTSSKSLDTIGSLSFNFVNGTRRGEWFSMTWENNDITTELWNIVQNGSVKDLELLSAHNPDAIHSRSNDGRGPLWWAYEYGREDIVEYLLDEGVAEMAADKEGFVGKDMAELYHKFHKKDWTEIDGLESNEYE</sequence>
<accession>A0A9W7F060</accession>
<evidence type="ECO:0000313" key="5">
    <source>
        <dbReference type="Proteomes" id="UP001165160"/>
    </source>
</evidence>
<keyword evidence="3" id="KW-1133">Transmembrane helix</keyword>
<dbReference type="SMART" id="SM00248">
    <property type="entry name" value="ANK"/>
    <property type="match status" value="1"/>
</dbReference>
<comment type="caution">
    <text evidence="4">The sequence shown here is derived from an EMBL/GenBank/DDBJ whole genome shotgun (WGS) entry which is preliminary data.</text>
</comment>
<feature type="compositionally biased region" description="Low complexity" evidence="2">
    <location>
        <begin position="20"/>
        <end position="29"/>
    </location>
</feature>
<dbReference type="InterPro" id="IPR002110">
    <property type="entry name" value="Ankyrin_rpt"/>
</dbReference>
<keyword evidence="1" id="KW-0040">ANK repeat</keyword>
<feature type="region of interest" description="Disordered" evidence="2">
    <location>
        <begin position="120"/>
        <end position="162"/>
    </location>
</feature>
<feature type="compositionally biased region" description="Basic and acidic residues" evidence="2">
    <location>
        <begin position="121"/>
        <end position="160"/>
    </location>
</feature>
<keyword evidence="3" id="KW-0812">Transmembrane</keyword>
<feature type="compositionally biased region" description="Polar residues" evidence="2">
    <location>
        <begin position="265"/>
        <end position="280"/>
    </location>
</feature>
<organism evidence="4 5">
    <name type="scientific">Triparma verrucosa</name>
    <dbReference type="NCBI Taxonomy" id="1606542"/>
    <lineage>
        <taxon>Eukaryota</taxon>
        <taxon>Sar</taxon>
        <taxon>Stramenopiles</taxon>
        <taxon>Ochrophyta</taxon>
        <taxon>Bolidophyceae</taxon>
        <taxon>Parmales</taxon>
        <taxon>Triparmaceae</taxon>
        <taxon>Triparma</taxon>
    </lineage>
</organism>
<dbReference type="Proteomes" id="UP001165160">
    <property type="component" value="Unassembled WGS sequence"/>
</dbReference>
<feature type="region of interest" description="Disordered" evidence="2">
    <location>
        <begin position="265"/>
        <end position="284"/>
    </location>
</feature>
<feature type="region of interest" description="Disordered" evidence="2">
    <location>
        <begin position="1"/>
        <end position="29"/>
    </location>
</feature>
<dbReference type="InterPro" id="IPR036770">
    <property type="entry name" value="Ankyrin_rpt-contain_sf"/>
</dbReference>
<keyword evidence="3" id="KW-0472">Membrane</keyword>
<evidence type="ECO:0000256" key="2">
    <source>
        <dbReference type="SAM" id="MobiDB-lite"/>
    </source>
</evidence>
<dbReference type="Gene3D" id="1.25.40.20">
    <property type="entry name" value="Ankyrin repeat-containing domain"/>
    <property type="match status" value="1"/>
</dbReference>
<proteinExistence type="predicted"/>
<feature type="transmembrane region" description="Helical" evidence="3">
    <location>
        <begin position="42"/>
        <end position="64"/>
    </location>
</feature>
<gene>
    <name evidence="4" type="ORF">TrVE_jg14058</name>
</gene>
<evidence type="ECO:0000256" key="1">
    <source>
        <dbReference type="PROSITE-ProRule" id="PRU00023"/>
    </source>
</evidence>
<reference evidence="5" key="1">
    <citation type="journal article" date="2023" name="Commun. Biol.">
        <title>Genome analysis of Parmales, the sister group of diatoms, reveals the evolutionary specialization of diatoms from phago-mixotrophs to photoautotrophs.</title>
        <authorList>
            <person name="Ban H."/>
            <person name="Sato S."/>
            <person name="Yoshikawa S."/>
            <person name="Yamada K."/>
            <person name="Nakamura Y."/>
            <person name="Ichinomiya M."/>
            <person name="Sato N."/>
            <person name="Blanc-Mathieu R."/>
            <person name="Endo H."/>
            <person name="Kuwata A."/>
            <person name="Ogata H."/>
        </authorList>
    </citation>
    <scope>NUCLEOTIDE SEQUENCE [LARGE SCALE GENOMIC DNA]</scope>
    <source>
        <strain evidence="5">NIES 3699</strain>
    </source>
</reference>
<dbReference type="AlphaFoldDB" id="A0A9W7F060"/>
<evidence type="ECO:0000256" key="3">
    <source>
        <dbReference type="SAM" id="Phobius"/>
    </source>
</evidence>
<protein>
    <submittedName>
        <fullName evidence="4">Uncharacterized protein</fullName>
    </submittedName>
</protein>
<evidence type="ECO:0000313" key="4">
    <source>
        <dbReference type="EMBL" id="GMH96782.1"/>
    </source>
</evidence>
<feature type="repeat" description="ANK" evidence="1">
    <location>
        <begin position="937"/>
        <end position="969"/>
    </location>
</feature>
<dbReference type="PROSITE" id="PS50088">
    <property type="entry name" value="ANK_REPEAT"/>
    <property type="match status" value="1"/>
</dbReference>